<feature type="binding site" evidence="5">
    <location>
        <begin position="97"/>
        <end position="101"/>
    </location>
    <ligand>
        <name>substrate</name>
    </ligand>
</feature>
<dbReference type="InterPro" id="IPR036511">
    <property type="entry name" value="TGT-like_sf"/>
</dbReference>
<dbReference type="Pfam" id="PF01702">
    <property type="entry name" value="TGT"/>
    <property type="match status" value="1"/>
</dbReference>
<keyword evidence="5" id="KW-0479">Metal-binding</keyword>
<dbReference type="HAMAP" id="MF_00168">
    <property type="entry name" value="Q_tRNA_Tgt"/>
    <property type="match status" value="1"/>
</dbReference>
<accession>A0A0T5XBT7</accession>
<dbReference type="GO" id="GO:0008479">
    <property type="term" value="F:tRNA-guanosine(34) queuine transglycosylase activity"/>
    <property type="evidence" value="ECO:0007669"/>
    <property type="project" value="UniProtKB-UniRule"/>
</dbReference>
<evidence type="ECO:0000256" key="4">
    <source>
        <dbReference type="ARBA" id="ARBA00050112"/>
    </source>
</evidence>
<feature type="active site" description="Proton acceptor" evidence="5">
    <location>
        <position position="97"/>
    </location>
</feature>
<dbReference type="OrthoDB" id="9805417at2"/>
<dbReference type="PANTHER" id="PTHR46499">
    <property type="entry name" value="QUEUINE TRNA-RIBOSYLTRANSFERASE"/>
    <property type="match status" value="1"/>
</dbReference>
<organism evidence="7 8">
    <name type="scientific">Acetomicrobium hydrogeniformans ATCC BAA-1850</name>
    <dbReference type="NCBI Taxonomy" id="592015"/>
    <lineage>
        <taxon>Bacteria</taxon>
        <taxon>Thermotogati</taxon>
        <taxon>Synergistota</taxon>
        <taxon>Synergistia</taxon>
        <taxon>Synergistales</taxon>
        <taxon>Acetomicrobiaceae</taxon>
        <taxon>Acetomicrobium</taxon>
    </lineage>
</organism>
<dbReference type="InterPro" id="IPR050076">
    <property type="entry name" value="ArchSynthase1/Queuine_TRR"/>
</dbReference>
<comment type="subunit">
    <text evidence="5">Homodimer. Within each dimer, one monomer is responsible for RNA recognition and catalysis, while the other monomer binds to the replacement base PreQ1.</text>
</comment>
<protein>
    <recommendedName>
        <fullName evidence="5">Queuine tRNA-ribosyltransferase</fullName>
        <ecNumber evidence="5">2.4.2.29</ecNumber>
    </recommendedName>
    <alternativeName>
        <fullName evidence="5">Guanine insertion enzyme</fullName>
    </alternativeName>
    <alternativeName>
        <fullName evidence="5">tRNA-guanine transglycosylase</fullName>
    </alternativeName>
</protein>
<comment type="pathway">
    <text evidence="5">tRNA modification; tRNA-queuosine biosynthesis.</text>
</comment>
<keyword evidence="5" id="KW-0671">Queuosine biosynthesis</keyword>
<dbReference type="RefSeq" id="WP_009201497.1">
    <property type="nucleotide sequence ID" value="NZ_ACJX03000001.1"/>
</dbReference>
<feature type="binding site" evidence="5">
    <location>
        <position position="220"/>
    </location>
    <ligand>
        <name>substrate</name>
    </ligand>
</feature>
<dbReference type="STRING" id="592015.HMPREF1705_03053"/>
<keyword evidence="5" id="KW-0862">Zinc</keyword>
<comment type="cofactor">
    <cofactor evidence="5">
        <name>Zn(2+)</name>
        <dbReference type="ChEBI" id="CHEBI:29105"/>
    </cofactor>
    <text evidence="5">Binds 1 zinc ion per subunit.</text>
</comment>
<keyword evidence="8" id="KW-1185">Reference proteome</keyword>
<proteinExistence type="inferred from homology"/>
<dbReference type="Gene3D" id="3.20.20.105">
    <property type="entry name" value="Queuine tRNA-ribosyltransferase-like"/>
    <property type="match status" value="1"/>
</dbReference>
<feature type="binding site" evidence="5">
    <location>
        <position position="151"/>
    </location>
    <ligand>
        <name>substrate</name>
    </ligand>
</feature>
<dbReference type="PANTHER" id="PTHR46499:SF1">
    <property type="entry name" value="QUEUINE TRNA-RIBOSYLTRANSFERASE"/>
    <property type="match status" value="1"/>
</dbReference>
<dbReference type="EMBL" id="ACJX03000001">
    <property type="protein sequence ID" value="KRT35801.1"/>
    <property type="molecule type" value="Genomic_DNA"/>
</dbReference>
<dbReference type="GO" id="GO:0008616">
    <property type="term" value="P:tRNA queuosine(34) biosynthetic process"/>
    <property type="evidence" value="ECO:0007669"/>
    <property type="project" value="UniProtKB-UniRule"/>
</dbReference>
<evidence type="ECO:0000313" key="8">
    <source>
        <dbReference type="Proteomes" id="UP000005273"/>
    </source>
</evidence>
<evidence type="ECO:0000256" key="1">
    <source>
        <dbReference type="ARBA" id="ARBA00022676"/>
    </source>
</evidence>
<comment type="caution">
    <text evidence="7">The sequence shown here is derived from an EMBL/GenBank/DDBJ whole genome shotgun (WGS) entry which is preliminary data.</text>
</comment>
<dbReference type="InterPro" id="IPR002616">
    <property type="entry name" value="tRNA_ribo_trans-like"/>
</dbReference>
<feature type="domain" description="tRNA-guanine(15) transglycosylase-like" evidence="6">
    <location>
        <begin position="18"/>
        <end position="368"/>
    </location>
</feature>
<comment type="similarity">
    <text evidence="5">Belongs to the queuine tRNA-ribosyltransferase family.</text>
</comment>
<keyword evidence="3 5" id="KW-0819">tRNA processing</keyword>
<reference evidence="8" key="1">
    <citation type="submission" date="2012-09" db="EMBL/GenBank/DDBJ databases">
        <authorList>
            <person name="Weinstock G."/>
            <person name="Sodergren E."/>
            <person name="Clifton S."/>
            <person name="Fulton L."/>
            <person name="Fulton B."/>
            <person name="Courtney L."/>
            <person name="Fronick C."/>
            <person name="Harrison M."/>
            <person name="Strong C."/>
            <person name="Farmer C."/>
            <person name="Delehaunty K."/>
            <person name="Markovic C."/>
            <person name="Hall O."/>
            <person name="Minx P."/>
            <person name="Tomlinson C."/>
            <person name="Mitreva M."/>
            <person name="Nelson J."/>
            <person name="Hou S."/>
            <person name="Wollam A."/>
            <person name="Pepin K.H."/>
            <person name="Johnson M."/>
            <person name="Bhonagiri V."/>
            <person name="Nash W.E."/>
            <person name="Suruliraj S."/>
            <person name="Warren W."/>
            <person name="Chinwalla A."/>
            <person name="Mardis E.R."/>
            <person name="Wilson R.K."/>
        </authorList>
    </citation>
    <scope>NUCLEOTIDE SEQUENCE [LARGE SCALE GENOMIC DNA]</scope>
    <source>
        <strain evidence="8">OS1</strain>
    </source>
</reference>
<feature type="binding site" evidence="5">
    <location>
        <position position="339"/>
    </location>
    <ligand>
        <name>Zn(2+)</name>
        <dbReference type="ChEBI" id="CHEBI:29105"/>
    </ligand>
</feature>
<feature type="region of interest" description="RNA binding" evidence="5">
    <location>
        <begin position="251"/>
        <end position="257"/>
    </location>
</feature>
<feature type="binding site" evidence="5">
    <location>
        <position position="308"/>
    </location>
    <ligand>
        <name>Zn(2+)</name>
        <dbReference type="ChEBI" id="CHEBI:29105"/>
    </ligand>
</feature>
<feature type="active site" description="Nucleophile" evidence="5">
    <location>
        <position position="270"/>
    </location>
</feature>
<dbReference type="GO" id="GO:0046872">
    <property type="term" value="F:metal ion binding"/>
    <property type="evidence" value="ECO:0007669"/>
    <property type="project" value="UniProtKB-KW"/>
</dbReference>
<evidence type="ECO:0000256" key="5">
    <source>
        <dbReference type="HAMAP-Rule" id="MF_00168"/>
    </source>
</evidence>
<evidence type="ECO:0000256" key="2">
    <source>
        <dbReference type="ARBA" id="ARBA00022679"/>
    </source>
</evidence>
<comment type="function">
    <text evidence="5">Catalyzes the base-exchange of a guanine (G) residue with the queuine precursor 7-aminomethyl-7-deazaguanine (PreQ1) at position 34 (anticodon wobble position) in tRNAs with GU(N) anticodons (tRNA-Asp, -Asn, -His and -Tyr). Catalysis occurs through a double-displacement mechanism. The nucleophile active site attacks the C1' of nucleotide 34 to detach the guanine base from the RNA, forming a covalent enzyme-RNA intermediate. The proton acceptor active site deprotonates the incoming PreQ1, allowing a nucleophilic attack on the C1' of the ribose to form the product. After dissociation, two additional enzymatic reactions on the tRNA convert PreQ1 to queuine (Q), resulting in the hypermodified nucleoside queuosine (7-(((4,5-cis-dihydroxy-2-cyclopenten-1-yl)amino)methyl)-7-deazaguanosine).</text>
</comment>
<feature type="binding site" evidence="5">
    <location>
        <position position="193"/>
    </location>
    <ligand>
        <name>substrate</name>
    </ligand>
</feature>
<comment type="catalytic activity">
    <reaction evidence="4 5">
        <text>7-aminomethyl-7-carbaguanine + guanosine(34) in tRNA = 7-aminomethyl-7-carbaguanosine(34) in tRNA + guanine</text>
        <dbReference type="Rhea" id="RHEA:24104"/>
        <dbReference type="Rhea" id="RHEA-COMP:10341"/>
        <dbReference type="Rhea" id="RHEA-COMP:10342"/>
        <dbReference type="ChEBI" id="CHEBI:16235"/>
        <dbReference type="ChEBI" id="CHEBI:58703"/>
        <dbReference type="ChEBI" id="CHEBI:74269"/>
        <dbReference type="ChEBI" id="CHEBI:82833"/>
        <dbReference type="EC" id="2.4.2.29"/>
    </reaction>
</comment>
<feature type="binding site" evidence="5">
    <location>
        <position position="313"/>
    </location>
    <ligand>
        <name>Zn(2+)</name>
        <dbReference type="ChEBI" id="CHEBI:29105"/>
    </ligand>
</feature>
<evidence type="ECO:0000313" key="7">
    <source>
        <dbReference type="EMBL" id="KRT35801.1"/>
    </source>
</evidence>
<dbReference type="FunFam" id="3.20.20.105:FF:000001">
    <property type="entry name" value="Queuine tRNA-ribosyltransferase"/>
    <property type="match status" value="1"/>
</dbReference>
<dbReference type="NCBIfam" id="TIGR00449">
    <property type="entry name" value="tgt_general"/>
    <property type="match status" value="1"/>
</dbReference>
<gene>
    <name evidence="5" type="primary">tgt</name>
    <name evidence="7" type="ORF">HMPREF1705_03053</name>
</gene>
<dbReference type="SUPFAM" id="SSF51713">
    <property type="entry name" value="tRNA-guanine transglycosylase"/>
    <property type="match status" value="1"/>
</dbReference>
<dbReference type="EC" id="2.4.2.29" evidence="5"/>
<keyword evidence="1 5" id="KW-0328">Glycosyltransferase</keyword>
<feature type="region of interest" description="RNA binding; important for wobble base 34 recognition" evidence="5">
    <location>
        <begin position="275"/>
        <end position="279"/>
    </location>
</feature>
<dbReference type="NCBIfam" id="TIGR00430">
    <property type="entry name" value="Q_tRNA_tgt"/>
    <property type="match status" value="1"/>
</dbReference>
<dbReference type="AlphaFoldDB" id="A0A0T5XBT7"/>
<keyword evidence="2 5" id="KW-0808">Transferase</keyword>
<dbReference type="UniPathway" id="UPA00392"/>
<dbReference type="InterPro" id="IPR004803">
    <property type="entry name" value="TGT"/>
</dbReference>
<evidence type="ECO:0000256" key="3">
    <source>
        <dbReference type="ARBA" id="ARBA00022694"/>
    </source>
</evidence>
<dbReference type="GO" id="GO:0005829">
    <property type="term" value="C:cytosol"/>
    <property type="evidence" value="ECO:0007669"/>
    <property type="project" value="TreeGrafter"/>
</dbReference>
<name>A0A0T5XBT7_9BACT</name>
<dbReference type="Proteomes" id="UP000005273">
    <property type="component" value="Unassembled WGS sequence"/>
</dbReference>
<evidence type="ECO:0000259" key="6">
    <source>
        <dbReference type="Pfam" id="PF01702"/>
    </source>
</evidence>
<sequence>MGRDKLFSYEIIAECPHTGARAGKFYTTHGVIEMPCFMPVGTQATVKAMAPFELEALGARIILGNAYHLYLRPGVDVIEKAGGLHAFMGWDRAILTDSGGFQVFSLASLRRVSDEGVEFQSHLDGSKHFLTPALVMAIEEAIGSDIAMCFDECTTYPITEEGAKEATLRTIKWAGLCKKAHSRRDQALFGIVQGSVFLSLREYCCHALVDMDFPGYAIGGLAVGEPKALMHEVLELLNKFLPKTKPRYLMGVGHPLDMVEGIARGVDMFDCVLPTRNARNGSVLTSMGKLNVRKKELKEDFSPLDPNCSCYVCRNFSRAYIRHLHKAGEILASRLCTWHNLHFMLDLARKARRAIIDGTFPDLLEHCREVFGDEAD</sequence>
<dbReference type="eggNOG" id="COG0343">
    <property type="taxonomic scope" value="Bacteria"/>
</dbReference>
<feature type="binding site" evidence="5">
    <location>
        <position position="310"/>
    </location>
    <ligand>
        <name>Zn(2+)</name>
        <dbReference type="ChEBI" id="CHEBI:29105"/>
    </ligand>
</feature>